<dbReference type="GO" id="GO:0046975">
    <property type="term" value="F:histone H3K36 methyltransferase activity"/>
    <property type="evidence" value="ECO:0007669"/>
    <property type="project" value="InterPro"/>
</dbReference>
<evidence type="ECO:0000256" key="3">
    <source>
        <dbReference type="SAM" id="MobiDB-lite"/>
    </source>
</evidence>
<name>F6UMH0_CIOIN</name>
<dbReference type="Pfam" id="PF00397">
    <property type="entry name" value="WW"/>
    <property type="match status" value="1"/>
</dbReference>
<dbReference type="Gene3D" id="1.10.1740.100">
    <property type="entry name" value="Set2, Rpb1 interacting domain"/>
    <property type="match status" value="1"/>
</dbReference>
<dbReference type="GeneTree" id="ENSGT00940000171065"/>
<dbReference type="PANTHER" id="PTHR46711">
    <property type="entry name" value="HISTONE-LYSINE N-METHYLTRANSFERASE SETD2"/>
    <property type="match status" value="1"/>
</dbReference>
<sequence length="284" mass="32635">MQQLQLQQQILQEQNLIQQQMLQNQLQPLTLQTQLAQQNLQIRLQQLQLQQQALQQQSTQPQALQQVIQPSQPIIDAPTPAAQSAFNPPTASPPYEVQPPAKPASPPRDPRPPRLPRNWKSATDAEGSVYYYHVITRKTQWEAPSWDAVDDEETLVKKPSEATNSVNDGKQKPSENAAGSITEEAKKAREAFRSKMSQHIVYCLNSYRKPECKIGRITSTEDFKRLARKLTHNVLMKEIKQVIVWEDLEYNANVKHKAKEYVKKYMAKMGPIYKARDDDEKTER</sequence>
<protein>
    <recommendedName>
        <fullName evidence="4">WW domain-containing protein</fullName>
    </recommendedName>
</protein>
<evidence type="ECO:0000256" key="2">
    <source>
        <dbReference type="ARBA" id="ARBA00023242"/>
    </source>
</evidence>
<dbReference type="Gene3D" id="2.20.70.10">
    <property type="match status" value="1"/>
</dbReference>
<evidence type="ECO:0000259" key="4">
    <source>
        <dbReference type="PROSITE" id="PS50020"/>
    </source>
</evidence>
<dbReference type="CDD" id="cd00201">
    <property type="entry name" value="WW"/>
    <property type="match status" value="1"/>
</dbReference>
<dbReference type="Pfam" id="PF08236">
    <property type="entry name" value="SRI"/>
    <property type="match status" value="1"/>
</dbReference>
<dbReference type="OMA" id="CKMERIT"/>
<evidence type="ECO:0000313" key="6">
    <source>
        <dbReference type="Proteomes" id="UP000008144"/>
    </source>
</evidence>
<dbReference type="AlphaFoldDB" id="F6UMH0"/>
<dbReference type="Proteomes" id="UP000008144">
    <property type="component" value="Chromosome 9"/>
</dbReference>
<dbReference type="InterPro" id="IPR013257">
    <property type="entry name" value="SRI"/>
</dbReference>
<dbReference type="InterPro" id="IPR001202">
    <property type="entry name" value="WW_dom"/>
</dbReference>
<organism evidence="5 6">
    <name type="scientific">Ciona intestinalis</name>
    <name type="common">Transparent sea squirt</name>
    <name type="synonym">Ascidia intestinalis</name>
    <dbReference type="NCBI Taxonomy" id="7719"/>
    <lineage>
        <taxon>Eukaryota</taxon>
        <taxon>Metazoa</taxon>
        <taxon>Chordata</taxon>
        <taxon>Tunicata</taxon>
        <taxon>Ascidiacea</taxon>
        <taxon>Phlebobranchia</taxon>
        <taxon>Cionidae</taxon>
        <taxon>Ciona</taxon>
    </lineage>
</organism>
<feature type="compositionally biased region" description="Pro residues" evidence="3">
    <location>
        <begin position="90"/>
        <end position="107"/>
    </location>
</feature>
<dbReference type="PANTHER" id="PTHR46711:SF1">
    <property type="entry name" value="HISTONE-LYSINE N-METHYLTRANSFERASE SETD2"/>
    <property type="match status" value="1"/>
</dbReference>
<dbReference type="STRING" id="7719.ENSCINP00000025950"/>
<feature type="domain" description="WW" evidence="4">
    <location>
        <begin position="113"/>
        <end position="146"/>
    </location>
</feature>
<reference evidence="6" key="1">
    <citation type="journal article" date="2002" name="Science">
        <title>The draft genome of Ciona intestinalis: insights into chordate and vertebrate origins.</title>
        <authorList>
            <person name="Dehal P."/>
            <person name="Satou Y."/>
            <person name="Campbell R.K."/>
            <person name="Chapman J."/>
            <person name="Degnan B."/>
            <person name="De Tomaso A."/>
            <person name="Davidson B."/>
            <person name="Di Gregorio A."/>
            <person name="Gelpke M."/>
            <person name="Goodstein D.M."/>
            <person name="Harafuji N."/>
            <person name="Hastings K.E."/>
            <person name="Ho I."/>
            <person name="Hotta K."/>
            <person name="Huang W."/>
            <person name="Kawashima T."/>
            <person name="Lemaire P."/>
            <person name="Martinez D."/>
            <person name="Meinertzhagen I.A."/>
            <person name="Necula S."/>
            <person name="Nonaka M."/>
            <person name="Putnam N."/>
            <person name="Rash S."/>
            <person name="Saiga H."/>
            <person name="Satake M."/>
            <person name="Terry A."/>
            <person name="Yamada L."/>
            <person name="Wang H.G."/>
            <person name="Awazu S."/>
            <person name="Azumi K."/>
            <person name="Boore J."/>
            <person name="Branno M."/>
            <person name="Chin-Bow S."/>
            <person name="DeSantis R."/>
            <person name="Doyle S."/>
            <person name="Francino P."/>
            <person name="Keys D.N."/>
            <person name="Haga S."/>
            <person name="Hayashi H."/>
            <person name="Hino K."/>
            <person name="Imai K.S."/>
            <person name="Inaba K."/>
            <person name="Kano S."/>
            <person name="Kobayashi K."/>
            <person name="Kobayashi M."/>
            <person name="Lee B.I."/>
            <person name="Makabe K.W."/>
            <person name="Manohar C."/>
            <person name="Matassi G."/>
            <person name="Medina M."/>
            <person name="Mochizuki Y."/>
            <person name="Mount S."/>
            <person name="Morishita T."/>
            <person name="Miura S."/>
            <person name="Nakayama A."/>
            <person name="Nishizaka S."/>
            <person name="Nomoto H."/>
            <person name="Ohta F."/>
            <person name="Oishi K."/>
            <person name="Rigoutsos I."/>
            <person name="Sano M."/>
            <person name="Sasaki A."/>
            <person name="Sasakura Y."/>
            <person name="Shoguchi E."/>
            <person name="Shin-i T."/>
            <person name="Spagnuolo A."/>
            <person name="Stainier D."/>
            <person name="Suzuki M.M."/>
            <person name="Tassy O."/>
            <person name="Takatori N."/>
            <person name="Tokuoka M."/>
            <person name="Yagi K."/>
            <person name="Yoshizaki F."/>
            <person name="Wada S."/>
            <person name="Zhang C."/>
            <person name="Hyatt P.D."/>
            <person name="Larimer F."/>
            <person name="Detter C."/>
            <person name="Doggett N."/>
            <person name="Glavina T."/>
            <person name="Hawkins T."/>
            <person name="Richardson P."/>
            <person name="Lucas S."/>
            <person name="Kohara Y."/>
            <person name="Levine M."/>
            <person name="Satoh N."/>
            <person name="Rokhsar D.S."/>
        </authorList>
    </citation>
    <scope>NUCLEOTIDE SEQUENCE [LARGE SCALE GENOMIC DNA]</scope>
</reference>
<dbReference type="InParanoid" id="F6UMH0"/>
<keyword evidence="6" id="KW-1185">Reference proteome</keyword>
<feature type="region of interest" description="Disordered" evidence="3">
    <location>
        <begin position="152"/>
        <end position="186"/>
    </location>
</feature>
<keyword evidence="2" id="KW-0539">Nucleus</keyword>
<dbReference type="PROSITE" id="PS50020">
    <property type="entry name" value="WW_DOMAIN_2"/>
    <property type="match status" value="1"/>
</dbReference>
<reference evidence="5" key="2">
    <citation type="journal article" date="2008" name="Genome Biol.">
        <title>Improved genome assembly and evidence-based global gene model set for the chordate Ciona intestinalis: new insight into intron and operon populations.</title>
        <authorList>
            <person name="Satou Y."/>
            <person name="Mineta K."/>
            <person name="Ogasawara M."/>
            <person name="Sasakura Y."/>
            <person name="Shoguchi E."/>
            <person name="Ueno K."/>
            <person name="Yamada L."/>
            <person name="Matsumoto J."/>
            <person name="Wasserscheid J."/>
            <person name="Dewar K."/>
            <person name="Wiley G.B."/>
            <person name="Macmil S.L."/>
            <person name="Roe B.A."/>
            <person name="Zeller R.W."/>
            <person name="Hastings K.E."/>
            <person name="Lemaire P."/>
            <person name="Lindquist E."/>
            <person name="Endo T."/>
            <person name="Hotta K."/>
            <person name="Inaba K."/>
        </authorList>
    </citation>
    <scope>NUCLEOTIDE SEQUENCE [LARGE SCALE GENOMIC DNA]</scope>
    <source>
        <strain evidence="5">wild type</strain>
    </source>
</reference>
<dbReference type="InterPro" id="IPR036020">
    <property type="entry name" value="WW_dom_sf"/>
</dbReference>
<dbReference type="Ensembl" id="ENSCINT00000026196.2">
    <property type="protein sequence ID" value="ENSCINP00000025950.2"/>
    <property type="gene ID" value="ENSCING00000014317.2"/>
</dbReference>
<dbReference type="HOGENOM" id="CLU_085393_0_0_1"/>
<reference evidence="5" key="4">
    <citation type="submission" date="2025-09" db="UniProtKB">
        <authorList>
            <consortium name="Ensembl"/>
        </authorList>
    </citation>
    <scope>IDENTIFICATION</scope>
</reference>
<reference evidence="5" key="3">
    <citation type="submission" date="2025-08" db="UniProtKB">
        <authorList>
            <consortium name="Ensembl"/>
        </authorList>
    </citation>
    <scope>IDENTIFICATION</scope>
</reference>
<proteinExistence type="predicted"/>
<evidence type="ECO:0000313" key="5">
    <source>
        <dbReference type="Ensembl" id="ENSCINP00000025950.2"/>
    </source>
</evidence>
<dbReference type="GO" id="GO:0005694">
    <property type="term" value="C:chromosome"/>
    <property type="evidence" value="ECO:0007669"/>
    <property type="project" value="InterPro"/>
</dbReference>
<evidence type="ECO:0000256" key="1">
    <source>
        <dbReference type="ARBA" id="ARBA00004123"/>
    </source>
</evidence>
<comment type="subcellular location">
    <subcellularLocation>
        <location evidence="1">Nucleus</location>
    </subcellularLocation>
</comment>
<dbReference type="SUPFAM" id="SSF51045">
    <property type="entry name" value="WW domain"/>
    <property type="match status" value="1"/>
</dbReference>
<dbReference type="InterPro" id="IPR038190">
    <property type="entry name" value="SRI_sf"/>
</dbReference>
<dbReference type="InterPro" id="IPR042294">
    <property type="entry name" value="SETD2_animal"/>
</dbReference>
<accession>F6UMH0</accession>
<feature type="region of interest" description="Disordered" evidence="3">
    <location>
        <begin position="75"/>
        <end position="121"/>
    </location>
</feature>
<dbReference type="SMART" id="SM00456">
    <property type="entry name" value="WW"/>
    <property type="match status" value="1"/>
</dbReference>
<dbReference type="EMBL" id="EAAA01002808">
    <property type="status" value="NOT_ANNOTATED_CDS"/>
    <property type="molecule type" value="Genomic_DNA"/>
</dbReference>
<dbReference type="GO" id="GO:0006355">
    <property type="term" value="P:regulation of DNA-templated transcription"/>
    <property type="evidence" value="ECO:0007669"/>
    <property type="project" value="InterPro"/>
</dbReference>